<sequence length="189" mass="21573">MLSLFSQTRLAEIVTFCAQFFTDRDPSSLVESETEPITEQLRELGYLVMGVEGPPWIELWAVSVMEVVVLGIGVNKAAERGVRGESSKRIIVGEIKCRIRRISRIALLAVRGCRRRCWDRVGGLIFFSCFSASFERWDCEGLSAMLELREVVDCEKLPAVKGCWFCTLWRRRRQIFRWVVMVVMGSSGV</sequence>
<proteinExistence type="predicted"/>
<keyword evidence="2" id="KW-1185">Reference proteome</keyword>
<organism evidence="1 2">
    <name type="scientific">Abeliophyllum distichum</name>
    <dbReference type="NCBI Taxonomy" id="126358"/>
    <lineage>
        <taxon>Eukaryota</taxon>
        <taxon>Viridiplantae</taxon>
        <taxon>Streptophyta</taxon>
        <taxon>Embryophyta</taxon>
        <taxon>Tracheophyta</taxon>
        <taxon>Spermatophyta</taxon>
        <taxon>Magnoliopsida</taxon>
        <taxon>eudicotyledons</taxon>
        <taxon>Gunneridae</taxon>
        <taxon>Pentapetalae</taxon>
        <taxon>asterids</taxon>
        <taxon>lamiids</taxon>
        <taxon>Lamiales</taxon>
        <taxon>Oleaceae</taxon>
        <taxon>Forsythieae</taxon>
        <taxon>Abeliophyllum</taxon>
    </lineage>
</organism>
<dbReference type="Proteomes" id="UP001604336">
    <property type="component" value="Unassembled WGS sequence"/>
</dbReference>
<protein>
    <submittedName>
        <fullName evidence="1">Uncharacterized protein</fullName>
    </submittedName>
</protein>
<evidence type="ECO:0000313" key="2">
    <source>
        <dbReference type="Proteomes" id="UP001604336"/>
    </source>
</evidence>
<evidence type="ECO:0000313" key="1">
    <source>
        <dbReference type="EMBL" id="KAL2519034.1"/>
    </source>
</evidence>
<name>A0ABD1U236_9LAMI</name>
<dbReference type="AlphaFoldDB" id="A0ABD1U236"/>
<accession>A0ABD1U236</accession>
<comment type="caution">
    <text evidence="1">The sequence shown here is derived from an EMBL/GenBank/DDBJ whole genome shotgun (WGS) entry which is preliminary data.</text>
</comment>
<reference evidence="2" key="1">
    <citation type="submission" date="2024-07" db="EMBL/GenBank/DDBJ databases">
        <title>Two chromosome-level genome assemblies of Korean endemic species Abeliophyllum distichum and Forsythia ovata (Oleaceae).</title>
        <authorList>
            <person name="Jang H."/>
        </authorList>
    </citation>
    <scope>NUCLEOTIDE SEQUENCE [LARGE SCALE GENOMIC DNA]</scope>
</reference>
<gene>
    <name evidence="1" type="ORF">Adt_15281</name>
</gene>
<dbReference type="EMBL" id="JBFOLK010000004">
    <property type="protein sequence ID" value="KAL2519034.1"/>
    <property type="molecule type" value="Genomic_DNA"/>
</dbReference>